<dbReference type="GO" id="GO:0006654">
    <property type="term" value="P:phosphatidic acid biosynthetic process"/>
    <property type="evidence" value="ECO:0007669"/>
    <property type="project" value="TreeGrafter"/>
</dbReference>
<name>A8LLC5_DINSH</name>
<proteinExistence type="predicted"/>
<keyword evidence="3 5" id="KW-0012">Acyltransferase</keyword>
<evidence type="ECO:0000256" key="2">
    <source>
        <dbReference type="ARBA" id="ARBA00022679"/>
    </source>
</evidence>
<dbReference type="CDD" id="cd07989">
    <property type="entry name" value="LPLAT_AGPAT-like"/>
    <property type="match status" value="1"/>
</dbReference>
<dbReference type="AlphaFoldDB" id="A8LLC5"/>
<dbReference type="eggNOG" id="COG0204">
    <property type="taxonomic scope" value="Bacteria"/>
</dbReference>
<feature type="domain" description="Phospholipid/glycerol acyltransferase" evidence="4">
    <location>
        <begin position="40"/>
        <end position="163"/>
    </location>
</feature>
<evidence type="ECO:0000259" key="4">
    <source>
        <dbReference type="SMART" id="SM00563"/>
    </source>
</evidence>
<evidence type="ECO:0000313" key="6">
    <source>
        <dbReference type="Proteomes" id="UP000006833"/>
    </source>
</evidence>
<evidence type="ECO:0000256" key="1">
    <source>
        <dbReference type="ARBA" id="ARBA00005189"/>
    </source>
</evidence>
<dbReference type="RefSeq" id="WP_012176868.1">
    <property type="nucleotide sequence ID" value="NC_009952.1"/>
</dbReference>
<evidence type="ECO:0000313" key="5">
    <source>
        <dbReference type="EMBL" id="ABV91935.1"/>
    </source>
</evidence>
<dbReference type="GO" id="GO:0003841">
    <property type="term" value="F:1-acylglycerol-3-phosphate O-acyltransferase activity"/>
    <property type="evidence" value="ECO:0007669"/>
    <property type="project" value="TreeGrafter"/>
</dbReference>
<dbReference type="SMART" id="SM00563">
    <property type="entry name" value="PlsC"/>
    <property type="match status" value="1"/>
</dbReference>
<keyword evidence="6" id="KW-1185">Reference proteome</keyword>
<dbReference type="InterPro" id="IPR002123">
    <property type="entry name" value="Plipid/glycerol_acylTrfase"/>
</dbReference>
<dbReference type="STRING" id="398580.Dshi_0186"/>
<accession>A8LLC5</accession>
<organism evidence="5 6">
    <name type="scientific">Dinoroseobacter shibae (strain DSM 16493 / NCIMB 14021 / DFL 12)</name>
    <dbReference type="NCBI Taxonomy" id="398580"/>
    <lineage>
        <taxon>Bacteria</taxon>
        <taxon>Pseudomonadati</taxon>
        <taxon>Pseudomonadota</taxon>
        <taxon>Alphaproteobacteria</taxon>
        <taxon>Rhodobacterales</taxon>
        <taxon>Roseobacteraceae</taxon>
        <taxon>Dinoroseobacter</taxon>
    </lineage>
</organism>
<dbReference type="Proteomes" id="UP000006833">
    <property type="component" value="Chromosome"/>
</dbReference>
<reference evidence="6" key="1">
    <citation type="journal article" date="2010" name="ISME J.">
        <title>The complete genome sequence of the algal symbiont Dinoroseobacter shibae: a hitchhiker's guide to life in the sea.</title>
        <authorList>
            <person name="Wagner-Dobler I."/>
            <person name="Ballhausen B."/>
            <person name="Berger M."/>
            <person name="Brinkhoff T."/>
            <person name="Buchholz I."/>
            <person name="Bunk B."/>
            <person name="Cypionka H."/>
            <person name="Daniel R."/>
            <person name="Drepper T."/>
            <person name="Gerdts G."/>
            <person name="Hahnke S."/>
            <person name="Han C."/>
            <person name="Jahn D."/>
            <person name="Kalhoefer D."/>
            <person name="Kiss H."/>
            <person name="Klenk H.P."/>
            <person name="Kyrpides N."/>
            <person name="Liebl W."/>
            <person name="Liesegang H."/>
            <person name="Meincke L."/>
            <person name="Pati A."/>
            <person name="Petersen J."/>
            <person name="Piekarski T."/>
            <person name="Pommerenke C."/>
            <person name="Pradella S."/>
            <person name="Pukall R."/>
            <person name="Rabus R."/>
            <person name="Stackebrandt E."/>
            <person name="Thole S."/>
            <person name="Thompson L."/>
            <person name="Tielen P."/>
            <person name="Tomasch J."/>
            <person name="von Jan M."/>
            <person name="Wanphrut N."/>
            <person name="Wichels A."/>
            <person name="Zech H."/>
            <person name="Simon M."/>
        </authorList>
    </citation>
    <scope>NUCLEOTIDE SEQUENCE [LARGE SCALE GENOMIC DNA]</scope>
    <source>
        <strain evidence="6">DSM 16493 / NCIMB 14021 / DFL 12</strain>
    </source>
</reference>
<evidence type="ECO:0000256" key="3">
    <source>
        <dbReference type="ARBA" id="ARBA00023315"/>
    </source>
</evidence>
<dbReference type="PANTHER" id="PTHR10434">
    <property type="entry name" value="1-ACYL-SN-GLYCEROL-3-PHOSPHATE ACYLTRANSFERASE"/>
    <property type="match status" value="1"/>
</dbReference>
<comment type="pathway">
    <text evidence="1">Lipid metabolism.</text>
</comment>
<sequence>MRLLTGVAAWLLGGGLILLARLLTAPRAIWQGIEPVPRQRVYYANHTSNADLILIWSVLPPRLRRATRPVAGSDYWLKSRLRAFVGHEVVRAVMVERRPEHRGDEDPIALILDALDEGSSLIIFPEGKRNMTDAPALPFKSGIYNISRARPAVDLVPVWIENLNRVMPKGHVIPVPLLCTVSFGAPIRVEEGEEIGPFLARAADAMVALRPNGGSKP</sequence>
<gene>
    <name evidence="5" type="primary">plsC</name>
    <name evidence="5" type="ordered locus">Dshi_0186</name>
</gene>
<dbReference type="PANTHER" id="PTHR10434:SF11">
    <property type="entry name" value="1-ACYL-SN-GLYCEROL-3-PHOSPHATE ACYLTRANSFERASE"/>
    <property type="match status" value="1"/>
</dbReference>
<dbReference type="HOGENOM" id="CLU_027938_8_1_5"/>
<protein>
    <submittedName>
        <fullName evidence="5">Phospholipid/glycerol acyltransferase</fullName>
    </submittedName>
</protein>
<dbReference type="KEGG" id="dsh:Dshi_0186"/>
<keyword evidence="2 5" id="KW-0808">Transferase</keyword>
<dbReference type="Pfam" id="PF01553">
    <property type="entry name" value="Acyltransferase"/>
    <property type="match status" value="1"/>
</dbReference>
<dbReference type="EMBL" id="CP000830">
    <property type="protein sequence ID" value="ABV91935.1"/>
    <property type="molecule type" value="Genomic_DNA"/>
</dbReference>
<dbReference type="SUPFAM" id="SSF69593">
    <property type="entry name" value="Glycerol-3-phosphate (1)-acyltransferase"/>
    <property type="match status" value="1"/>
</dbReference>
<dbReference type="OrthoDB" id="9808424at2"/>